<feature type="domain" description="Alpha/beta hydrolase fold-5" evidence="2">
    <location>
        <begin position="78"/>
        <end position="243"/>
    </location>
</feature>
<evidence type="ECO:0000256" key="1">
    <source>
        <dbReference type="SAM" id="Phobius"/>
    </source>
</evidence>
<gene>
    <name evidence="3" type="ORF">HZF06_20155</name>
</gene>
<evidence type="ECO:0000313" key="3">
    <source>
        <dbReference type="EMBL" id="QLY79330.1"/>
    </source>
</evidence>
<dbReference type="Gene3D" id="3.40.50.1820">
    <property type="entry name" value="alpha/beta hydrolase"/>
    <property type="match status" value="1"/>
</dbReference>
<keyword evidence="3" id="KW-0378">Hydrolase</keyword>
<dbReference type="SUPFAM" id="SSF53474">
    <property type="entry name" value="alpha/beta-Hydrolases"/>
    <property type="match status" value="1"/>
</dbReference>
<accession>A0A7D6VTB4</accession>
<dbReference type="Pfam" id="PF12695">
    <property type="entry name" value="Abhydrolase_5"/>
    <property type="match status" value="1"/>
</dbReference>
<evidence type="ECO:0000259" key="2">
    <source>
        <dbReference type="Pfam" id="PF12695"/>
    </source>
</evidence>
<dbReference type="Proteomes" id="UP000512286">
    <property type="component" value="Chromosome"/>
</dbReference>
<dbReference type="GO" id="GO:0016787">
    <property type="term" value="F:hydrolase activity"/>
    <property type="evidence" value="ECO:0007669"/>
    <property type="project" value="UniProtKB-KW"/>
</dbReference>
<organism evidence="3 4">
    <name type="scientific">Clostridium intestinale</name>
    <dbReference type="NCBI Taxonomy" id="36845"/>
    <lineage>
        <taxon>Bacteria</taxon>
        <taxon>Bacillati</taxon>
        <taxon>Bacillota</taxon>
        <taxon>Clostridia</taxon>
        <taxon>Eubacteriales</taxon>
        <taxon>Clostridiaceae</taxon>
        <taxon>Clostridium</taxon>
    </lineage>
</organism>
<dbReference type="RefSeq" id="WP_181601500.1">
    <property type="nucleotide sequence ID" value="NZ_CP059378.1"/>
</dbReference>
<dbReference type="AlphaFoldDB" id="A0A7D6VTB4"/>
<keyword evidence="1" id="KW-1133">Transmembrane helix</keyword>
<reference evidence="3 4" key="1">
    <citation type="submission" date="2020-07" db="EMBL/GenBank/DDBJ databases">
        <title>Electron transfer.</title>
        <authorList>
            <person name="Huang L."/>
            <person name="Liu X."/>
            <person name="Zhou S."/>
        </authorList>
    </citation>
    <scope>NUCLEOTIDE SEQUENCE [LARGE SCALE GENOMIC DNA]</scope>
    <source>
        <strain evidence="3 4">Lx1</strain>
    </source>
</reference>
<feature type="transmembrane region" description="Helical" evidence="1">
    <location>
        <begin position="16"/>
        <end position="35"/>
    </location>
</feature>
<dbReference type="InterPro" id="IPR029058">
    <property type="entry name" value="AB_hydrolase_fold"/>
</dbReference>
<proteinExistence type="predicted"/>
<dbReference type="EMBL" id="CP059378">
    <property type="protein sequence ID" value="QLY79330.1"/>
    <property type="molecule type" value="Genomic_DNA"/>
</dbReference>
<keyword evidence="1" id="KW-0812">Transmembrane</keyword>
<protein>
    <submittedName>
        <fullName evidence="3">Alpha/beta hydrolase</fullName>
    </submittedName>
</protein>
<keyword evidence="1" id="KW-0472">Membrane</keyword>
<evidence type="ECO:0000313" key="4">
    <source>
        <dbReference type="Proteomes" id="UP000512286"/>
    </source>
</evidence>
<dbReference type="InterPro" id="IPR029059">
    <property type="entry name" value="AB_hydrolase_5"/>
</dbReference>
<sequence>MSEKTSKKSFSRKKKVLLVVAVILLAFVIGIVRYLTFSLPADEEAVAAMASKKDVIVEEVGNTIVFNPVNEKTNIGYIYYPGGQVDPKSFAYAAEKIAESGIKVVIQKMPFNLAFFGKDRALDVIDSYPEIDKWYIGGFSLGGVAASMVASDNSDKFEGIILYASYTTKKYSLANTDLKVLSLSGSNDGLATPEKIEAGKDFLPVSATYTEIPGGNHTQMAVYGDGNLQKGDNKAGLSRMDQQKTIIEDTVKFIKSE</sequence>
<name>A0A7D6VTB4_9CLOT</name>
<dbReference type="KEGG" id="cint:HZF06_20155"/>